<gene>
    <name evidence="14" type="ORF">CG716_00225</name>
</gene>
<name>A0A255DTK1_9MYCO</name>
<feature type="transmembrane region" description="Helical" evidence="12">
    <location>
        <begin position="141"/>
        <end position="162"/>
    </location>
</feature>
<evidence type="ECO:0000256" key="11">
    <source>
        <dbReference type="ARBA" id="ARBA00037975"/>
    </source>
</evidence>
<organism evidence="14 15">
    <name type="scientific">Mycolicibacterium sphagni</name>
    <dbReference type="NCBI Taxonomy" id="1786"/>
    <lineage>
        <taxon>Bacteria</taxon>
        <taxon>Bacillati</taxon>
        <taxon>Actinomycetota</taxon>
        <taxon>Actinomycetes</taxon>
        <taxon>Mycobacteriales</taxon>
        <taxon>Mycobacteriaceae</taxon>
        <taxon>Mycolicibacterium</taxon>
    </lineage>
</organism>
<protein>
    <submittedName>
        <fullName evidence="14">Cytochrome B</fullName>
    </submittedName>
</protein>
<dbReference type="GO" id="GO:0022904">
    <property type="term" value="P:respiratory electron transport chain"/>
    <property type="evidence" value="ECO:0007669"/>
    <property type="project" value="InterPro"/>
</dbReference>
<comment type="caution">
    <text evidence="14">The sequence shown here is derived from an EMBL/GenBank/DDBJ whole genome shotgun (WGS) entry which is preliminary data.</text>
</comment>
<evidence type="ECO:0000313" key="15">
    <source>
        <dbReference type="Proteomes" id="UP000216063"/>
    </source>
</evidence>
<evidence type="ECO:0000256" key="2">
    <source>
        <dbReference type="ARBA" id="ARBA00022448"/>
    </source>
</evidence>
<keyword evidence="10 12" id="KW-0472">Membrane</keyword>
<evidence type="ECO:0000256" key="1">
    <source>
        <dbReference type="ARBA" id="ARBA00004651"/>
    </source>
</evidence>
<dbReference type="InterPro" id="IPR016174">
    <property type="entry name" value="Di-haem_cyt_TM"/>
</dbReference>
<keyword evidence="5 12" id="KW-0812">Transmembrane</keyword>
<evidence type="ECO:0000256" key="4">
    <source>
        <dbReference type="ARBA" id="ARBA00022617"/>
    </source>
</evidence>
<dbReference type="PANTHER" id="PTHR30529">
    <property type="entry name" value="CYTOCHROME B561"/>
    <property type="match status" value="1"/>
</dbReference>
<evidence type="ECO:0000256" key="3">
    <source>
        <dbReference type="ARBA" id="ARBA00022475"/>
    </source>
</evidence>
<comment type="subcellular location">
    <subcellularLocation>
        <location evidence="1">Cell membrane</location>
        <topology evidence="1">Multi-pass membrane protein</topology>
    </subcellularLocation>
</comment>
<feature type="transmembrane region" description="Helical" evidence="12">
    <location>
        <begin position="82"/>
        <end position="106"/>
    </location>
</feature>
<keyword evidence="4" id="KW-0349">Heme</keyword>
<evidence type="ECO:0000256" key="12">
    <source>
        <dbReference type="SAM" id="Phobius"/>
    </source>
</evidence>
<keyword evidence="15" id="KW-1185">Reference proteome</keyword>
<proteinExistence type="inferred from homology"/>
<reference evidence="14 15" key="1">
    <citation type="submission" date="2017-07" db="EMBL/GenBank/DDBJ databases">
        <title>The new phylogeny of genus Mycobacterium.</title>
        <authorList>
            <person name="Tortoli E."/>
            <person name="Trovato A."/>
            <person name="Cirillo D.M."/>
        </authorList>
    </citation>
    <scope>NUCLEOTIDE SEQUENCE [LARGE SCALE GENOMIC DNA]</scope>
    <source>
        <strain evidence="14 15">ATCC 33027</strain>
    </source>
</reference>
<keyword evidence="7" id="KW-0249">Electron transport</keyword>
<dbReference type="InterPro" id="IPR052168">
    <property type="entry name" value="Cytochrome_b561_oxidase"/>
</dbReference>
<dbReference type="Proteomes" id="UP000216063">
    <property type="component" value="Unassembled WGS sequence"/>
</dbReference>
<feature type="transmembrane region" description="Helical" evidence="12">
    <location>
        <begin position="39"/>
        <end position="61"/>
    </location>
</feature>
<dbReference type="EMBL" id="NOZR01000001">
    <property type="protein sequence ID" value="OYN82686.1"/>
    <property type="molecule type" value="Genomic_DNA"/>
</dbReference>
<dbReference type="Pfam" id="PF01292">
    <property type="entry name" value="Ni_hydr_CYTB"/>
    <property type="match status" value="1"/>
</dbReference>
<keyword evidence="8 12" id="KW-1133">Transmembrane helix</keyword>
<keyword evidence="3" id="KW-1003">Cell membrane</keyword>
<dbReference type="RefSeq" id="WP_094475370.1">
    <property type="nucleotide sequence ID" value="NZ_JACKSC010000413.1"/>
</dbReference>
<dbReference type="AlphaFoldDB" id="A0A255DTK1"/>
<dbReference type="InterPro" id="IPR011577">
    <property type="entry name" value="Cyt_b561_bac/Ni-Hgenase"/>
</dbReference>
<feature type="domain" description="Cytochrome b561 bacterial/Ni-hydrogenase" evidence="13">
    <location>
        <begin position="6"/>
        <end position="175"/>
    </location>
</feature>
<evidence type="ECO:0000256" key="8">
    <source>
        <dbReference type="ARBA" id="ARBA00022989"/>
    </source>
</evidence>
<dbReference type="OrthoDB" id="8589936at2"/>
<dbReference type="GO" id="GO:0009055">
    <property type="term" value="F:electron transfer activity"/>
    <property type="evidence" value="ECO:0007669"/>
    <property type="project" value="InterPro"/>
</dbReference>
<dbReference type="GO" id="GO:0020037">
    <property type="term" value="F:heme binding"/>
    <property type="evidence" value="ECO:0007669"/>
    <property type="project" value="TreeGrafter"/>
</dbReference>
<keyword evidence="6" id="KW-0479">Metal-binding</keyword>
<evidence type="ECO:0000313" key="14">
    <source>
        <dbReference type="EMBL" id="OYN82686.1"/>
    </source>
</evidence>
<evidence type="ECO:0000256" key="7">
    <source>
        <dbReference type="ARBA" id="ARBA00022982"/>
    </source>
</evidence>
<evidence type="ECO:0000259" key="13">
    <source>
        <dbReference type="Pfam" id="PF01292"/>
    </source>
</evidence>
<dbReference type="GO" id="GO:0005886">
    <property type="term" value="C:plasma membrane"/>
    <property type="evidence" value="ECO:0007669"/>
    <property type="project" value="UniProtKB-SubCell"/>
</dbReference>
<keyword evidence="9" id="KW-0408">Iron</keyword>
<evidence type="ECO:0000256" key="5">
    <source>
        <dbReference type="ARBA" id="ARBA00022692"/>
    </source>
</evidence>
<feature type="transmembrane region" description="Helical" evidence="12">
    <location>
        <begin position="12"/>
        <end position="33"/>
    </location>
</feature>
<comment type="similarity">
    <text evidence="11">Belongs to the cytochrome b561 family.</text>
</comment>
<sequence>MTTVDRYPVRTRILHWLTAALVFSALFIGFVMVNSLGGYGALVGVHMTLGVLILLVVIIRATNRFTHRTPRLPATVGSIEHFLVVGSEIGLYALMLAQPLVGWAMVSAGGRPVVVFGSLALPRIAPFSAELYFLLRQAHSVIAYLLVAAIAAHVSAVLLHTLTLRDAMLRRMTFGASREAPEPTAAHIKTDAG</sequence>
<evidence type="ECO:0000256" key="9">
    <source>
        <dbReference type="ARBA" id="ARBA00023004"/>
    </source>
</evidence>
<keyword evidence="2" id="KW-0813">Transport</keyword>
<accession>A0A255DTK1</accession>
<dbReference type="Gene3D" id="1.20.950.20">
    <property type="entry name" value="Transmembrane di-heme cytochromes, Chain C"/>
    <property type="match status" value="1"/>
</dbReference>
<dbReference type="PANTHER" id="PTHR30529:SF6">
    <property type="entry name" value="BLL0291 PROTEIN"/>
    <property type="match status" value="1"/>
</dbReference>
<dbReference type="GO" id="GO:0046872">
    <property type="term" value="F:metal ion binding"/>
    <property type="evidence" value="ECO:0007669"/>
    <property type="project" value="UniProtKB-KW"/>
</dbReference>
<dbReference type="SUPFAM" id="SSF81342">
    <property type="entry name" value="Transmembrane di-heme cytochromes"/>
    <property type="match status" value="1"/>
</dbReference>
<evidence type="ECO:0000256" key="6">
    <source>
        <dbReference type="ARBA" id="ARBA00022723"/>
    </source>
</evidence>
<evidence type="ECO:0000256" key="10">
    <source>
        <dbReference type="ARBA" id="ARBA00023136"/>
    </source>
</evidence>